<reference evidence="2 3" key="1">
    <citation type="submission" date="2017-06" db="EMBL/GenBank/DDBJ databases">
        <authorList>
            <person name="Kim H.J."/>
            <person name="Triplett B.A."/>
        </authorList>
    </citation>
    <scope>NUCLEOTIDE SEQUENCE [LARGE SCALE GENOMIC DNA]</scope>
    <source>
        <strain evidence="2 3">DSM 43151</strain>
    </source>
</reference>
<dbReference type="RefSeq" id="WP_089292072.1">
    <property type="nucleotide sequence ID" value="NZ_BOMU01000030.1"/>
</dbReference>
<proteinExistence type="predicted"/>
<evidence type="ECO:0000313" key="2">
    <source>
        <dbReference type="EMBL" id="SNR42421.1"/>
    </source>
</evidence>
<dbReference type="Gene3D" id="3.30.450.40">
    <property type="match status" value="1"/>
</dbReference>
<protein>
    <submittedName>
        <fullName evidence="2">GAF domain-containing protein</fullName>
    </submittedName>
</protein>
<dbReference type="InterPro" id="IPR029016">
    <property type="entry name" value="GAF-like_dom_sf"/>
</dbReference>
<feature type="domain" description="GAF" evidence="1">
    <location>
        <begin position="36"/>
        <end position="159"/>
    </location>
</feature>
<dbReference type="EMBL" id="FZNR01000002">
    <property type="protein sequence ID" value="SNR42421.1"/>
    <property type="molecule type" value="Genomic_DNA"/>
</dbReference>
<evidence type="ECO:0000259" key="1">
    <source>
        <dbReference type="Pfam" id="PF13185"/>
    </source>
</evidence>
<dbReference type="Pfam" id="PF13185">
    <property type="entry name" value="GAF_2"/>
    <property type="match status" value="1"/>
</dbReference>
<gene>
    <name evidence="2" type="ORF">SAMN06264365_102233</name>
</gene>
<dbReference type="Proteomes" id="UP000198415">
    <property type="component" value="Unassembled WGS sequence"/>
</dbReference>
<organism evidence="2 3">
    <name type="scientific">Actinoplanes regularis</name>
    <dbReference type="NCBI Taxonomy" id="52697"/>
    <lineage>
        <taxon>Bacteria</taxon>
        <taxon>Bacillati</taxon>
        <taxon>Actinomycetota</taxon>
        <taxon>Actinomycetes</taxon>
        <taxon>Micromonosporales</taxon>
        <taxon>Micromonosporaceae</taxon>
        <taxon>Actinoplanes</taxon>
    </lineage>
</organism>
<dbReference type="OrthoDB" id="9151676at2"/>
<name>A0A238W7N8_9ACTN</name>
<accession>A0A238W7N8</accession>
<dbReference type="PANTHER" id="PTHR43102">
    <property type="entry name" value="SLR1143 PROTEIN"/>
    <property type="match status" value="1"/>
</dbReference>
<keyword evidence="3" id="KW-1185">Reference proteome</keyword>
<dbReference type="AlphaFoldDB" id="A0A238W7N8"/>
<evidence type="ECO:0000313" key="3">
    <source>
        <dbReference type="Proteomes" id="UP000198415"/>
    </source>
</evidence>
<sequence>MSVTAFETCSLDVLVDTRTAAVTDLFTAGLLVRNRLRMILDDVAERLRTPFAGVNLVREDAVLFVAATGAPAGLDEPGGMPAEWSPCRRVTSRDSPLVIGDLHADSWGHFPPSVLFGRIRSYVGVPLRTDGLVVGALCALSETPDAFDGTTVAWLEGRADEVLRIFDLGRCQAATPGLLPTSG</sequence>
<dbReference type="SUPFAM" id="SSF55781">
    <property type="entry name" value="GAF domain-like"/>
    <property type="match status" value="1"/>
</dbReference>
<dbReference type="InterPro" id="IPR003018">
    <property type="entry name" value="GAF"/>
</dbReference>
<dbReference type="PANTHER" id="PTHR43102:SF2">
    <property type="entry name" value="GAF DOMAIN-CONTAINING PROTEIN"/>
    <property type="match status" value="1"/>
</dbReference>